<name>A0A1L8CQK7_9PROT</name>
<dbReference type="Proteomes" id="UP000231632">
    <property type="component" value="Unassembled WGS sequence"/>
</dbReference>
<reference evidence="2 3" key="1">
    <citation type="journal article" date="2017" name="Arch. Microbiol.">
        <title>Mariprofundus micogutta sp. nov., a novel iron-oxidizing zetaproteobacterium isolated from a deep-sea hydrothermal field at the Bayonnaise knoll of the Izu-Ogasawara arc, and a description of Mariprofundales ord. nov. and Zetaproteobacteria classis nov.</title>
        <authorList>
            <person name="Makita H."/>
            <person name="Tanaka E."/>
            <person name="Mitsunobu S."/>
            <person name="Miyazaki M."/>
            <person name="Nunoura T."/>
            <person name="Uematsu K."/>
            <person name="Takaki Y."/>
            <person name="Nishi S."/>
            <person name="Shimamura S."/>
            <person name="Takai K."/>
        </authorList>
    </citation>
    <scope>NUCLEOTIDE SEQUENCE [LARGE SCALE GENOMIC DNA]</scope>
    <source>
        <strain evidence="2 3">ET2</strain>
    </source>
</reference>
<keyword evidence="1" id="KW-0812">Transmembrane</keyword>
<dbReference type="EMBL" id="BDFD01000022">
    <property type="protein sequence ID" value="GAV21177.1"/>
    <property type="molecule type" value="Genomic_DNA"/>
</dbReference>
<accession>A0A1L8CQK7</accession>
<proteinExistence type="predicted"/>
<evidence type="ECO:0000313" key="2">
    <source>
        <dbReference type="EMBL" id="GAV21177.1"/>
    </source>
</evidence>
<feature type="transmembrane region" description="Helical" evidence="1">
    <location>
        <begin position="51"/>
        <end position="72"/>
    </location>
</feature>
<sequence>MKSHSISGYIALSLLLLVSIHWARSNSHINQSPPPHHITWTENQMYWHKALAGAVPAIAADLAVLNIFNIYAQSQKEDISNRSLWWPQLYTEIRRGQAMDPYFRDIYRLTEGLLAFEAGKMEQAVEILAMSEQRLNSSDPLLAASFIAFQELKDSNLAISLAKRASAKPDATNLAIGFSSSLIQKKNGCKLALDFLKSRLDGMPPKYHKGIFLRIERLKKKDECKGLI</sequence>
<dbReference type="AlphaFoldDB" id="A0A1L8CQK7"/>
<dbReference type="STRING" id="1921010.MMIC_P2157"/>
<keyword evidence="1" id="KW-0472">Membrane</keyword>
<keyword evidence="3" id="KW-1185">Reference proteome</keyword>
<comment type="caution">
    <text evidence="2">The sequence shown here is derived from an EMBL/GenBank/DDBJ whole genome shotgun (WGS) entry which is preliminary data.</text>
</comment>
<evidence type="ECO:0000313" key="3">
    <source>
        <dbReference type="Proteomes" id="UP000231632"/>
    </source>
</evidence>
<organism evidence="2 3">
    <name type="scientific">Mariprofundus micogutta</name>
    <dbReference type="NCBI Taxonomy" id="1921010"/>
    <lineage>
        <taxon>Bacteria</taxon>
        <taxon>Pseudomonadati</taxon>
        <taxon>Pseudomonadota</taxon>
        <taxon>Candidatius Mariprofundia</taxon>
        <taxon>Mariprofundales</taxon>
        <taxon>Mariprofundaceae</taxon>
        <taxon>Mariprofundus</taxon>
    </lineage>
</organism>
<gene>
    <name evidence="2" type="ORF">MMIC_P2157</name>
</gene>
<evidence type="ECO:0000256" key="1">
    <source>
        <dbReference type="SAM" id="Phobius"/>
    </source>
</evidence>
<keyword evidence="1" id="KW-1133">Transmembrane helix</keyword>
<evidence type="ECO:0008006" key="4">
    <source>
        <dbReference type="Google" id="ProtNLM"/>
    </source>
</evidence>
<protein>
    <recommendedName>
        <fullName evidence="4">Tetratricopeptide repeat protein</fullName>
    </recommendedName>
</protein>